<evidence type="ECO:0000256" key="2">
    <source>
        <dbReference type="ARBA" id="ARBA00022670"/>
    </source>
</evidence>
<dbReference type="Proteomes" id="UP000053263">
    <property type="component" value="Unassembled WGS sequence"/>
</dbReference>
<feature type="region of interest" description="Disordered" evidence="4">
    <location>
        <begin position="1585"/>
        <end position="1609"/>
    </location>
</feature>
<gene>
    <name evidence="6" type="ORF">PLICRDRAFT_167537</name>
</gene>
<reference evidence="6 7" key="1">
    <citation type="submission" date="2014-06" db="EMBL/GenBank/DDBJ databases">
        <title>Evolutionary Origins and Diversification of the Mycorrhizal Mutualists.</title>
        <authorList>
            <consortium name="DOE Joint Genome Institute"/>
            <consortium name="Mycorrhizal Genomics Consortium"/>
            <person name="Kohler A."/>
            <person name="Kuo A."/>
            <person name="Nagy L.G."/>
            <person name="Floudas D."/>
            <person name="Copeland A."/>
            <person name="Barry K.W."/>
            <person name="Cichocki N."/>
            <person name="Veneault-Fourrey C."/>
            <person name="LaButti K."/>
            <person name="Lindquist E.A."/>
            <person name="Lipzen A."/>
            <person name="Lundell T."/>
            <person name="Morin E."/>
            <person name="Murat C."/>
            <person name="Riley R."/>
            <person name="Ohm R."/>
            <person name="Sun H."/>
            <person name="Tunlid A."/>
            <person name="Henrissat B."/>
            <person name="Grigoriev I.V."/>
            <person name="Hibbett D.S."/>
            <person name="Martin F."/>
        </authorList>
    </citation>
    <scope>NUCLEOTIDE SEQUENCE [LARGE SCALE GENOMIC DNA]</scope>
    <source>
        <strain evidence="6 7">FD-325 SS-3</strain>
    </source>
</reference>
<dbReference type="InterPro" id="IPR038765">
    <property type="entry name" value="Papain-like_cys_pep_sf"/>
</dbReference>
<feature type="compositionally biased region" description="Basic and acidic residues" evidence="4">
    <location>
        <begin position="528"/>
        <end position="540"/>
    </location>
</feature>
<dbReference type="PROSITE" id="PS50600">
    <property type="entry name" value="ULP_PROTEASE"/>
    <property type="match status" value="1"/>
</dbReference>
<feature type="compositionally biased region" description="Polar residues" evidence="4">
    <location>
        <begin position="459"/>
        <end position="472"/>
    </location>
</feature>
<evidence type="ECO:0000256" key="3">
    <source>
        <dbReference type="ARBA" id="ARBA00022801"/>
    </source>
</evidence>
<comment type="similarity">
    <text evidence="1">Belongs to the peptidase C48 family.</text>
</comment>
<dbReference type="OrthoDB" id="73076at2759"/>
<accession>A0A0C9SXS4</accession>
<dbReference type="Gene3D" id="3.40.395.10">
    <property type="entry name" value="Adenoviral Proteinase, Chain A"/>
    <property type="match status" value="1"/>
</dbReference>
<dbReference type="HOGENOM" id="CLU_238224_0_0_1"/>
<dbReference type="InterPro" id="IPR003653">
    <property type="entry name" value="Peptidase_C48_C"/>
</dbReference>
<evidence type="ECO:0000256" key="4">
    <source>
        <dbReference type="SAM" id="MobiDB-lite"/>
    </source>
</evidence>
<feature type="compositionally biased region" description="Basic and acidic residues" evidence="4">
    <location>
        <begin position="1542"/>
        <end position="1558"/>
    </location>
</feature>
<feature type="region of interest" description="Disordered" evidence="4">
    <location>
        <begin position="526"/>
        <end position="553"/>
    </location>
</feature>
<feature type="domain" description="Ubiquitin-like protease family profile" evidence="5">
    <location>
        <begin position="197"/>
        <end position="612"/>
    </location>
</feature>
<keyword evidence="2" id="KW-0645">Protease</keyword>
<dbReference type="GO" id="GO:0006508">
    <property type="term" value="P:proteolysis"/>
    <property type="evidence" value="ECO:0007669"/>
    <property type="project" value="UniProtKB-KW"/>
</dbReference>
<feature type="region of interest" description="Disordered" evidence="4">
    <location>
        <begin position="434"/>
        <end position="513"/>
    </location>
</feature>
<feature type="region of interest" description="Disordered" evidence="4">
    <location>
        <begin position="1534"/>
        <end position="1558"/>
    </location>
</feature>
<dbReference type="GO" id="GO:0008234">
    <property type="term" value="F:cysteine-type peptidase activity"/>
    <property type="evidence" value="ECO:0007669"/>
    <property type="project" value="InterPro"/>
</dbReference>
<sequence length="1795" mass="202053">MDITDVDSTTATFSTEEWINKGKEYPTKDVPNGLQAARRDVLTIPDEFQKKLLPEDASVANLLEERLPKESADIVNIHPHHWFSRDAPLDNVDFLLTRPIPSQDFLYKLEDAFGQAWFDGHLSIIDHRFNNGMDRLPLWSLTVWKELQYRIRARSKWAKSDKWLNTESSSPDVKAALEQARSCFRFVPWQAEIGSLRGVYTTSLTSILSNSWLSDDHIDMMMADLARRVDADPKLRATVMIAQTDFCRAVESAGTKRQYTKKQTPTLCRYEADIKKRKIRHLYFPVFVGGNHWIAGCIDFVEHRISYDSLSRSNPPPAAFIKCLQNWLRACFKGPFLAMGDALPHGDQRDVHSCGICTDNTIAHAALGDALWHPSRHALERANRFVALVKHITDPMQNVECNALSDLHTDVASNREISLTRARDHHDVADLASPAFTADSSDKSPCSKSPPHSLPRLDNTLNTPSASPPSRLSQHRLSPKAVFDIPLDLPTSVPPSDDGSSGVDIPMDTDADDELTSDSLALSLFDQQSDRPKVTSEDHLAGPSGISRSARTSKAAREAVARGEFQVDEDQLDRWKRKIVKLDEDAEFHPSDIRQVRHSRCGKYVRVKEPYNMSRFEEHIYRCTPKKQKSARGAGNQTLFAMAERFKWSKLSAATSSASAPTASSTTPPMRPCPGLTHADDPRISHYLDRTATPGGGARSVTVIAKERFHKLFSLLSKEKKDEVLDVQTGEHVWRNDHQHTRVFSTQCKREVQRELDGERCMPCAQCLRLLKHGAFKVALRKPIPKDENLPFVNHRYRNKALGDLYARVRGLRDIIETADAKNTPCIRYAQATLAGKFDNAEVFTGLVEAMVQKLDREERSVGMQNFKYAPAYEEFIHIVKIHSPRAHRFLMQHLQAPAARSLRRTEAKKPRFPMKVCERTFELVLECLRALGYDGPVNLSCDDSKLFASMRLYWDPEEKAWFLVGGTDGPIRVANPDEAKEWLENPELIKATKVRLWCLQIPLPKVTPIIVAAKPIPETLDADTLLGYLEEILYGLIDRDIKVVSYSCDGTEVERAVQRKLEAKSTHTIKHTIPNPRKSFPDTVITIITVRGQAIVMIQDSKHAAKTFRNNLFSGARLLTFGNHAAMYRHIREIAFEEGSPLYHRDVDKMDRQDDNATARLFSAETLQFLADHHPEYMGEIVYLFVFGELVDAYQNRSIGHAERIKLVLRAKYFLESWEVFLETSGYSRTQYFLSREAVDIARIIIDGFIGLVFVYRDHIPDIYPLLPWLHSTEGCEHVFGESRQIVKDFTMLDFFYMTVKIAIKMREAVLRGQASDPRAQASGYCHTYFDSHGIDLMALATFPTDDEIQSAARLAADECDNLIALLGLVPHQLTRQQSSSMASLPGISSWFTEKDFDEDSESDSDDVDLPYYDSEEENDAEELQALLNQEEEDQWNRTNRQDDKLMALTGAALSVIADEMIRVQRMPEMDEEAREEFYAEECSHIRDASNIRLPPLQLPDERARLVGLQDNGADTFDFSILVVMRRRHQTRQAALGVRTKGKDEPNHSGSGEKPEVSMRRQIIRQFHAVIREQQNVAVGTGVEREARWRAPAPGGRDGTVNGQSSASAASGNAANAAAAASKAAKEAAARRRKVFATANVPCVSDVADGRVTTLRPVQIDDFAIILTKDGLMIGRVIALYSKTGGKNGKHAAVTDSSNICAISYLGFQVYEQVFNRQFRSITQATARLQTKQFALLPSIAFLCVISSKPTTSATSLELPIADYELFKKLRDGESSLKHATTLYNKRAKGQATD</sequence>
<evidence type="ECO:0000256" key="1">
    <source>
        <dbReference type="ARBA" id="ARBA00005234"/>
    </source>
</evidence>
<evidence type="ECO:0000259" key="5">
    <source>
        <dbReference type="PROSITE" id="PS50600"/>
    </source>
</evidence>
<keyword evidence="7" id="KW-1185">Reference proteome</keyword>
<evidence type="ECO:0000313" key="6">
    <source>
        <dbReference type="EMBL" id="KII84575.1"/>
    </source>
</evidence>
<dbReference type="GO" id="GO:0019783">
    <property type="term" value="F:ubiquitin-like protein peptidase activity"/>
    <property type="evidence" value="ECO:0007669"/>
    <property type="project" value="UniProtKB-ARBA"/>
</dbReference>
<dbReference type="EMBL" id="KN832570">
    <property type="protein sequence ID" value="KII84575.1"/>
    <property type="molecule type" value="Genomic_DNA"/>
</dbReference>
<dbReference type="SUPFAM" id="SSF54001">
    <property type="entry name" value="Cysteine proteinases"/>
    <property type="match status" value="1"/>
</dbReference>
<proteinExistence type="inferred from homology"/>
<organism evidence="6 7">
    <name type="scientific">Plicaturopsis crispa FD-325 SS-3</name>
    <dbReference type="NCBI Taxonomy" id="944288"/>
    <lineage>
        <taxon>Eukaryota</taxon>
        <taxon>Fungi</taxon>
        <taxon>Dikarya</taxon>
        <taxon>Basidiomycota</taxon>
        <taxon>Agaricomycotina</taxon>
        <taxon>Agaricomycetes</taxon>
        <taxon>Agaricomycetidae</taxon>
        <taxon>Amylocorticiales</taxon>
        <taxon>Amylocorticiaceae</taxon>
        <taxon>Plicatura</taxon>
        <taxon>Plicaturopsis crispa</taxon>
    </lineage>
</organism>
<evidence type="ECO:0000313" key="7">
    <source>
        <dbReference type="Proteomes" id="UP000053263"/>
    </source>
</evidence>
<name>A0A0C9SXS4_PLICR</name>
<keyword evidence="3" id="KW-0378">Hydrolase</keyword>
<protein>
    <recommendedName>
        <fullName evidence="5">Ubiquitin-like protease family profile domain-containing protein</fullName>
    </recommendedName>
</protein>
<dbReference type="Pfam" id="PF02902">
    <property type="entry name" value="Peptidase_C48"/>
    <property type="match status" value="1"/>
</dbReference>